<dbReference type="OrthoDB" id="7862954at2"/>
<protein>
    <recommendedName>
        <fullName evidence="2">Flagellar protein FlgJ N-terminal domain-containing protein</fullName>
    </recommendedName>
</protein>
<keyword evidence="4" id="KW-1185">Reference proteome</keyword>
<dbReference type="Pfam" id="PF10135">
    <property type="entry name" value="Rod-binding"/>
    <property type="match status" value="1"/>
</dbReference>
<evidence type="ECO:0000313" key="3">
    <source>
        <dbReference type="EMBL" id="PPQ26185.1"/>
    </source>
</evidence>
<evidence type="ECO:0000259" key="2">
    <source>
        <dbReference type="Pfam" id="PF10135"/>
    </source>
</evidence>
<evidence type="ECO:0000256" key="1">
    <source>
        <dbReference type="SAM" id="MobiDB-lite"/>
    </source>
</evidence>
<sequence length="108" mass="11401">MSKVSLPSLPQIPSSSPATPARLGAQATPAQIAKAARDFEAMAIGQLLQPMFDTVDTAHGLFGGGAGEAAWRPMLVQEIARQIEANGGLGLAKPIYDAMLRMQENQKK</sequence>
<feature type="domain" description="Flagellar protein FlgJ N-terminal" evidence="2">
    <location>
        <begin position="50"/>
        <end position="96"/>
    </location>
</feature>
<dbReference type="AlphaFoldDB" id="A0A2S6MUY8"/>
<feature type="region of interest" description="Disordered" evidence="1">
    <location>
        <begin position="1"/>
        <end position="27"/>
    </location>
</feature>
<reference evidence="3 4" key="1">
    <citation type="journal article" date="2018" name="Arch. Microbiol.">
        <title>New insights into the metabolic potential of the phototrophic purple bacterium Rhodopila globiformis DSM 161(T) from its draft genome sequence and evidence for a vanadium-dependent nitrogenase.</title>
        <authorList>
            <person name="Imhoff J.F."/>
            <person name="Rahn T."/>
            <person name="Kunzel S."/>
            <person name="Neulinger S.C."/>
        </authorList>
    </citation>
    <scope>NUCLEOTIDE SEQUENCE [LARGE SCALE GENOMIC DNA]</scope>
    <source>
        <strain evidence="3 4">DSM 161</strain>
    </source>
</reference>
<accession>A0A2S6MUY8</accession>
<dbReference type="InterPro" id="IPR019301">
    <property type="entry name" value="Flagellar_prot_FlgJ_N"/>
</dbReference>
<name>A0A2S6MUY8_RHOGL</name>
<comment type="caution">
    <text evidence="3">The sequence shown here is derived from an EMBL/GenBank/DDBJ whole genome shotgun (WGS) entry which is preliminary data.</text>
</comment>
<dbReference type="RefSeq" id="WP_104522901.1">
    <property type="nucleotide sequence ID" value="NZ_NHRY01000272.1"/>
</dbReference>
<dbReference type="Proteomes" id="UP000239724">
    <property type="component" value="Unassembled WGS sequence"/>
</dbReference>
<proteinExistence type="predicted"/>
<feature type="compositionally biased region" description="Low complexity" evidence="1">
    <location>
        <begin position="1"/>
        <end position="17"/>
    </location>
</feature>
<gene>
    <name evidence="3" type="ORF">CCS01_30635</name>
</gene>
<dbReference type="EMBL" id="NHRY01000272">
    <property type="protein sequence ID" value="PPQ26185.1"/>
    <property type="molecule type" value="Genomic_DNA"/>
</dbReference>
<organism evidence="3 4">
    <name type="scientific">Rhodopila globiformis</name>
    <name type="common">Rhodopseudomonas globiformis</name>
    <dbReference type="NCBI Taxonomy" id="1071"/>
    <lineage>
        <taxon>Bacteria</taxon>
        <taxon>Pseudomonadati</taxon>
        <taxon>Pseudomonadota</taxon>
        <taxon>Alphaproteobacteria</taxon>
        <taxon>Acetobacterales</taxon>
        <taxon>Acetobacteraceae</taxon>
        <taxon>Rhodopila</taxon>
    </lineage>
</organism>
<evidence type="ECO:0000313" key="4">
    <source>
        <dbReference type="Proteomes" id="UP000239724"/>
    </source>
</evidence>